<dbReference type="AlphaFoldDB" id="A0A6C1E2R5"/>
<feature type="domain" description="CST complex subunit Stn1 N-terminal" evidence="4">
    <location>
        <begin position="10"/>
        <end position="261"/>
    </location>
</feature>
<keyword evidence="2" id="KW-0158">Chromosome</keyword>
<dbReference type="EMBL" id="CP048999">
    <property type="protein sequence ID" value="QID83425.1"/>
    <property type="molecule type" value="Genomic_DNA"/>
</dbReference>
<reference evidence="6 7" key="1">
    <citation type="journal article" date="2019" name="BMC Genomics">
        <title>Chromosome level assembly and comparative genome analysis confirm lager-brewing yeasts originated from a single hybridization.</title>
        <authorList>
            <person name="Salazar A.N."/>
            <person name="Gorter de Vries A.R."/>
            <person name="van den Broek M."/>
            <person name="Brouwers N."/>
            <person name="de la Torre Cortes P."/>
            <person name="Kuijpers N.G.A."/>
            <person name="Daran J.G."/>
            <person name="Abeel T."/>
        </authorList>
    </citation>
    <scope>NUCLEOTIDE SEQUENCE [LARGE SCALE GENOMIC DNA]</scope>
    <source>
        <strain evidence="6 7">CBS 1483</strain>
    </source>
</reference>
<sequence>MDRYGHIAHKEGNVCYYIPRLFNYNDYYNGLEDVRMFIGDLKDQMRSSPFVCQNYYDERLSILFWKNHPLQQIHLLGCIVGLQYKWIGQQEYIFFQLDDCTSGSTSESFSDDAKFLTCKVTKDVIMSCGLKITDLAGLTLHIYGRVSLNYQELQVEYMKVCYTLTEEIEHWKMTMNTREKLNNTWSLSDSVVAELFTQEQELTPEKTRSEMAEQNFVNLGYKTPESKRNKTTFIEQLQEERIKDELEITSPYNSTNTSNSVHSLSFQFVSSLKDLPDLDFMNSSNQIENDGENSLNVVGSKSMNPPVTVSNKASAKSSMMLILSELRMKEISSFDLYQLQEVRRVVASLALFQFQQQNLGIIKSFTTLENEAFQNLIDNLVKLGLVNLSDIKNNVLDLLPLRKLFDYAQKRISVLVKLQCYTGTIELYHVQEKLHLPDITISGIIDVFKECLKQTTKQYPQMLKSWWIDLNGKGELKGQNNGILLHLEYVTNS</sequence>
<evidence type="ECO:0000313" key="6">
    <source>
        <dbReference type="EMBL" id="QID83425.1"/>
    </source>
</evidence>
<protein>
    <submittedName>
        <fullName evidence="6">Telomere cap complex subunit Stn1</fullName>
    </submittedName>
</protein>
<dbReference type="InterPro" id="IPR024263">
    <property type="entry name" value="Stn1_C_fungi"/>
</dbReference>
<evidence type="ECO:0000313" key="7">
    <source>
        <dbReference type="Proteomes" id="UP000501346"/>
    </source>
</evidence>
<accession>A0A6C1E2R5</accession>
<dbReference type="Gene3D" id="2.40.50.1040">
    <property type="match status" value="1"/>
</dbReference>
<keyword evidence="7" id="KW-1185">Reference proteome</keyword>
<dbReference type="InterPro" id="IPR038240">
    <property type="entry name" value="Stn1_C_sf"/>
</dbReference>
<feature type="domain" description="Stn1 C-terminal fungi" evidence="5">
    <location>
        <begin position="319"/>
        <end position="489"/>
    </location>
</feature>
<dbReference type="OrthoDB" id="77828at2759"/>
<keyword evidence="3" id="KW-0779">Telomere</keyword>
<dbReference type="Gene3D" id="1.10.10.1080">
    <property type="entry name" value="Stn1, N-terminal wHTH domain"/>
    <property type="match status" value="1"/>
</dbReference>
<evidence type="ECO:0000256" key="1">
    <source>
        <dbReference type="ARBA" id="ARBA00004574"/>
    </source>
</evidence>
<dbReference type="Gene3D" id="3.30.1370.230">
    <property type="entry name" value="Stn1, C-terminal wHTH domain"/>
    <property type="match status" value="1"/>
</dbReference>
<dbReference type="Pfam" id="PF10451">
    <property type="entry name" value="Stn1"/>
    <property type="match status" value="1"/>
</dbReference>
<name>A0A6C1E2R5_SACPS</name>
<evidence type="ECO:0000256" key="3">
    <source>
        <dbReference type="ARBA" id="ARBA00022895"/>
    </source>
</evidence>
<evidence type="ECO:0000259" key="4">
    <source>
        <dbReference type="Pfam" id="PF10451"/>
    </source>
</evidence>
<evidence type="ECO:0000256" key="2">
    <source>
        <dbReference type="ARBA" id="ARBA00022454"/>
    </source>
</evidence>
<gene>
    <name evidence="6" type="primary">STN1_2</name>
    <name evidence="6" type="ORF">GRS66_005887</name>
</gene>
<dbReference type="InterPro" id="IPR018856">
    <property type="entry name" value="Stn1_N"/>
</dbReference>
<evidence type="ECO:0000259" key="5">
    <source>
        <dbReference type="Pfam" id="PF12659"/>
    </source>
</evidence>
<dbReference type="Proteomes" id="UP000501346">
    <property type="component" value="Chromosome SeII-SeIV"/>
</dbReference>
<dbReference type="GO" id="GO:1990879">
    <property type="term" value="C:CST complex"/>
    <property type="evidence" value="ECO:0007669"/>
    <property type="project" value="InterPro"/>
</dbReference>
<comment type="subcellular location">
    <subcellularLocation>
        <location evidence="1">Chromosome</location>
        <location evidence="1">Telomere</location>
    </subcellularLocation>
</comment>
<proteinExistence type="predicted"/>
<dbReference type="GO" id="GO:0016233">
    <property type="term" value="P:telomere capping"/>
    <property type="evidence" value="ECO:0007669"/>
    <property type="project" value="InterPro"/>
</dbReference>
<dbReference type="Pfam" id="PF12659">
    <property type="entry name" value="Stn1_C"/>
    <property type="match status" value="1"/>
</dbReference>
<organism evidence="6 7">
    <name type="scientific">Saccharomyces pastorianus</name>
    <name type="common">Lager yeast</name>
    <name type="synonym">Saccharomyces cerevisiae x Saccharomyces eubayanus</name>
    <dbReference type="NCBI Taxonomy" id="27292"/>
    <lineage>
        <taxon>Eukaryota</taxon>
        <taxon>Fungi</taxon>
        <taxon>Dikarya</taxon>
        <taxon>Ascomycota</taxon>
        <taxon>Saccharomycotina</taxon>
        <taxon>Saccharomycetes</taxon>
        <taxon>Saccharomycetales</taxon>
        <taxon>Saccharomycetaceae</taxon>
        <taxon>Saccharomyces</taxon>
    </lineage>
</organism>